<dbReference type="EMBL" id="LBYI01000007">
    <property type="protein sequence ID" value="KKR50736.1"/>
    <property type="molecule type" value="Genomic_DNA"/>
</dbReference>
<dbReference type="Proteomes" id="UP000034531">
    <property type="component" value="Unassembled WGS sequence"/>
</dbReference>
<dbReference type="InterPro" id="IPR035681">
    <property type="entry name" value="ComA-like_MBL"/>
</dbReference>
<reference evidence="1 2" key="1">
    <citation type="journal article" date="2015" name="Nature">
        <title>rRNA introns, odd ribosomes, and small enigmatic genomes across a large radiation of phyla.</title>
        <authorList>
            <person name="Brown C.T."/>
            <person name="Hug L.A."/>
            <person name="Thomas B.C."/>
            <person name="Sharon I."/>
            <person name="Castelle C.J."/>
            <person name="Singh A."/>
            <person name="Wilkins M.J."/>
            <person name="Williams K.H."/>
            <person name="Banfield J.F."/>
        </authorList>
    </citation>
    <scope>NUCLEOTIDE SEQUENCE [LARGE SCALE GENOMIC DNA]</scope>
</reference>
<dbReference type="SUPFAM" id="SSF56281">
    <property type="entry name" value="Metallo-hydrolase/oxidoreductase"/>
    <property type="match status" value="1"/>
</dbReference>
<evidence type="ECO:0000313" key="2">
    <source>
        <dbReference type="Proteomes" id="UP000034531"/>
    </source>
</evidence>
<sequence length="284" mass="31108">MDNKSKAILTISLCLFVLGILAIAASGKLGRVRIIACDVGQGDGILIITPGGRDVVIDGGPGSKIADCLSRYMPFWDRTVEMMVLSHPQQDHMEGQMAVFANYKVEHMVTTGVKNDTELHREWQKALVAEGSKVYKPVAGDSISVDGVNFEVLWPASVRYNIWEVAPPTDVNESSVILRLSYSGQCAYFTGDIPKEILEMVADRNCSILKVAHHGSKTGTSPRVLEEIKPAVAIISVGKNNRFGHPHKEVVDMLEAAHSKILRNDQLGNVEVDLDSKGKIIYKQ</sequence>
<proteinExistence type="predicted"/>
<evidence type="ECO:0000313" key="1">
    <source>
        <dbReference type="EMBL" id="KKR50736.1"/>
    </source>
</evidence>
<gene>
    <name evidence="1" type="ORF">UT84_C0007G0007</name>
</gene>
<organism evidence="1 2">
    <name type="scientific">Candidatus Curtissbacteria bacterium GW2011_GWA1_40_16</name>
    <dbReference type="NCBI Taxonomy" id="1618405"/>
    <lineage>
        <taxon>Bacteria</taxon>
        <taxon>Candidatus Curtissiibacteriota</taxon>
    </lineage>
</organism>
<name>A0A0G0RLI1_9BACT</name>
<dbReference type="AlphaFoldDB" id="A0A0G0RLI1"/>
<dbReference type="PANTHER" id="PTHR30619:SF1">
    <property type="entry name" value="RECOMBINATION PROTEIN 2"/>
    <property type="match status" value="1"/>
</dbReference>
<dbReference type="CDD" id="cd07731">
    <property type="entry name" value="ComA-like_MBL-fold"/>
    <property type="match status" value="1"/>
</dbReference>
<dbReference type="InterPro" id="IPR036866">
    <property type="entry name" value="RibonucZ/Hydroxyglut_hydro"/>
</dbReference>
<accession>A0A0G0RLI1</accession>
<dbReference type="Gene3D" id="3.60.15.10">
    <property type="entry name" value="Ribonuclease Z/Hydroxyacylglutathione hydrolase-like"/>
    <property type="match status" value="1"/>
</dbReference>
<dbReference type="InterPro" id="IPR052159">
    <property type="entry name" value="Competence_DNA_uptake"/>
</dbReference>
<protein>
    <submittedName>
        <fullName evidence="1">Competence protein ComEC</fullName>
    </submittedName>
</protein>
<comment type="caution">
    <text evidence="1">The sequence shown here is derived from an EMBL/GenBank/DDBJ whole genome shotgun (WGS) entry which is preliminary data.</text>
</comment>
<dbReference type="PATRIC" id="fig|1618405.3.peg.422"/>
<dbReference type="PANTHER" id="PTHR30619">
    <property type="entry name" value="DNA INTERNALIZATION/COMPETENCE PROTEIN COMEC/REC2"/>
    <property type="match status" value="1"/>
</dbReference>